<name>A0A6N7PZ42_9BACT</name>
<dbReference type="AlphaFoldDB" id="A0A6N7PZ42"/>
<dbReference type="Pfam" id="PF00069">
    <property type="entry name" value="Pkinase"/>
    <property type="match status" value="1"/>
</dbReference>
<evidence type="ECO:0000256" key="2">
    <source>
        <dbReference type="ARBA" id="ARBA00022741"/>
    </source>
</evidence>
<evidence type="ECO:0000256" key="3">
    <source>
        <dbReference type="ARBA" id="ARBA00022777"/>
    </source>
</evidence>
<keyword evidence="2 5" id="KW-0547">Nucleotide-binding</keyword>
<dbReference type="Gene3D" id="1.10.510.10">
    <property type="entry name" value="Transferase(Phosphotransferase) domain 1"/>
    <property type="match status" value="1"/>
</dbReference>
<reference evidence="8 9" key="1">
    <citation type="submission" date="2019-10" db="EMBL/GenBank/DDBJ databases">
        <title>A soil myxobacterium in the family Polyangiaceae.</title>
        <authorList>
            <person name="Li Y."/>
            <person name="Wang J."/>
        </authorList>
    </citation>
    <scope>NUCLEOTIDE SEQUENCE [LARGE SCALE GENOMIC DNA]</scope>
    <source>
        <strain evidence="8 9">DSM 14734</strain>
    </source>
</reference>
<comment type="caution">
    <text evidence="8">The sequence shown here is derived from an EMBL/GenBank/DDBJ whole genome shotgun (WGS) entry which is preliminary data.</text>
</comment>
<dbReference type="SUPFAM" id="SSF56112">
    <property type="entry name" value="Protein kinase-like (PK-like)"/>
    <property type="match status" value="1"/>
</dbReference>
<dbReference type="PANTHER" id="PTHR43289">
    <property type="entry name" value="MITOGEN-ACTIVATED PROTEIN KINASE KINASE KINASE 20-RELATED"/>
    <property type="match status" value="1"/>
</dbReference>
<dbReference type="Gene3D" id="1.25.40.10">
    <property type="entry name" value="Tetratricopeptide repeat domain"/>
    <property type="match status" value="2"/>
</dbReference>
<dbReference type="GO" id="GO:0005524">
    <property type="term" value="F:ATP binding"/>
    <property type="evidence" value="ECO:0007669"/>
    <property type="project" value="UniProtKB-UniRule"/>
</dbReference>
<feature type="binding site" evidence="5">
    <location>
        <position position="184"/>
    </location>
    <ligand>
        <name>ATP</name>
        <dbReference type="ChEBI" id="CHEBI:30616"/>
    </ligand>
</feature>
<dbReference type="PROSITE" id="PS50011">
    <property type="entry name" value="PROTEIN_KINASE_DOM"/>
    <property type="match status" value="1"/>
</dbReference>
<accession>A0A6N7PZ42</accession>
<evidence type="ECO:0000259" key="7">
    <source>
        <dbReference type="PROSITE" id="PS50011"/>
    </source>
</evidence>
<feature type="compositionally biased region" description="Basic and acidic residues" evidence="6">
    <location>
        <begin position="12"/>
        <end position="40"/>
    </location>
</feature>
<gene>
    <name evidence="8" type="ORF">GF068_28105</name>
</gene>
<dbReference type="InterPro" id="IPR008271">
    <property type="entry name" value="Ser/Thr_kinase_AS"/>
</dbReference>
<dbReference type="InterPro" id="IPR000719">
    <property type="entry name" value="Prot_kinase_dom"/>
</dbReference>
<dbReference type="OrthoDB" id="5479420at2"/>
<dbReference type="PROSITE" id="PS00108">
    <property type="entry name" value="PROTEIN_KINASE_ST"/>
    <property type="match status" value="1"/>
</dbReference>
<dbReference type="SUPFAM" id="SSF48452">
    <property type="entry name" value="TPR-like"/>
    <property type="match status" value="1"/>
</dbReference>
<dbReference type="GO" id="GO:0004674">
    <property type="term" value="F:protein serine/threonine kinase activity"/>
    <property type="evidence" value="ECO:0007669"/>
    <property type="project" value="TreeGrafter"/>
</dbReference>
<evidence type="ECO:0000256" key="1">
    <source>
        <dbReference type="ARBA" id="ARBA00022679"/>
    </source>
</evidence>
<dbReference type="PROSITE" id="PS00107">
    <property type="entry name" value="PROTEIN_KINASE_ATP"/>
    <property type="match status" value="1"/>
</dbReference>
<keyword evidence="4 5" id="KW-0067">ATP-binding</keyword>
<dbReference type="CDD" id="cd14014">
    <property type="entry name" value="STKc_PknB_like"/>
    <property type="match status" value="1"/>
</dbReference>
<keyword evidence="9" id="KW-1185">Reference proteome</keyword>
<dbReference type="InterPro" id="IPR017441">
    <property type="entry name" value="Protein_kinase_ATP_BS"/>
</dbReference>
<evidence type="ECO:0000313" key="8">
    <source>
        <dbReference type="EMBL" id="MRG95750.1"/>
    </source>
</evidence>
<feature type="domain" description="Protein kinase" evidence="7">
    <location>
        <begin position="155"/>
        <end position="415"/>
    </location>
</feature>
<keyword evidence="1" id="KW-0808">Transferase</keyword>
<dbReference type="InterPro" id="IPR011990">
    <property type="entry name" value="TPR-like_helical_dom_sf"/>
</dbReference>
<keyword evidence="3 8" id="KW-0418">Kinase</keyword>
<evidence type="ECO:0000256" key="4">
    <source>
        <dbReference type="ARBA" id="ARBA00022840"/>
    </source>
</evidence>
<organism evidence="8 9">
    <name type="scientific">Polyangium spumosum</name>
    <dbReference type="NCBI Taxonomy" id="889282"/>
    <lineage>
        <taxon>Bacteria</taxon>
        <taxon>Pseudomonadati</taxon>
        <taxon>Myxococcota</taxon>
        <taxon>Polyangia</taxon>
        <taxon>Polyangiales</taxon>
        <taxon>Polyangiaceae</taxon>
        <taxon>Polyangium</taxon>
    </lineage>
</organism>
<dbReference type="SMART" id="SM00220">
    <property type="entry name" value="S_TKc"/>
    <property type="match status" value="1"/>
</dbReference>
<dbReference type="Proteomes" id="UP000440224">
    <property type="component" value="Unassembled WGS sequence"/>
</dbReference>
<evidence type="ECO:0000256" key="6">
    <source>
        <dbReference type="SAM" id="MobiDB-lite"/>
    </source>
</evidence>
<dbReference type="InterPro" id="IPR011009">
    <property type="entry name" value="Kinase-like_dom_sf"/>
</dbReference>
<dbReference type="EMBL" id="WJIE01000009">
    <property type="protein sequence ID" value="MRG95750.1"/>
    <property type="molecule type" value="Genomic_DNA"/>
</dbReference>
<dbReference type="Gene3D" id="3.30.200.20">
    <property type="entry name" value="Phosphorylase Kinase, domain 1"/>
    <property type="match status" value="1"/>
</dbReference>
<evidence type="ECO:0000313" key="9">
    <source>
        <dbReference type="Proteomes" id="UP000440224"/>
    </source>
</evidence>
<protein>
    <submittedName>
        <fullName evidence="8">Protein kinase</fullName>
    </submittedName>
</protein>
<dbReference type="PANTHER" id="PTHR43289:SF6">
    <property type="entry name" value="SERINE_THREONINE-PROTEIN KINASE NEKL-3"/>
    <property type="match status" value="1"/>
</dbReference>
<sequence>MRPAARQIMLFEDEHPLPGPRERERGREAPRPRSHDDRVPALHGKPPRSGLRCQKGARRCAGATFRRAGAMAGGTDERNGGFRAGRSAGMVFARNALAAKGGGWMRIVRASPEENVDVENTTVLAAPGLASTESGPRSVPRSERRFVPPSLAERYEDIHFLGEGGMGAVYRGRDKRLGRVVALKLLKGSDPELWRRFLLEARAQAKIQHEHVCRIYEAGEADGEPFIAMQYIEGEPLSRMAGRLSLEQRVKVMREVAAAVHEAHRLGLIHRDLKPGNIMVEADADGGIKPYVMDFGLAREVADKGETVTGAVLGTPAFMSPEQAKGEVHALDRRSDVYSLGATLYDVLAERPPFVAPHAWKLLMMVAFEDPPPLGTVKKGVPADLETIVMKCLERDPGRRYESARALAEDLQRFLDGEPIAARRASWGYVLLKKARKHKLATALGGASLVAALALSGVWFEARQQAAAEARLAQELGERVKEMELFLRAAYALPLHDVERERDVVRRKLAGIEQRMKEAGRVGEGPGHYALGRGYLALGDPEKAREHLEAAVAAGYRSPELEYALGRTLGELYRRALDETKRITNAEERKKREAELAAALRDPALGHLRAASGAEIEAPAYVEGLIALYEGRNEEARALGKEAFEQAPWMYEAKQLEADALFAEGSKYRHDAAFDWEKMKRYFDPAAEAYAVAARMGESDPDLHRAECELWEKMGWAAGEKGASMKAALDTADEACMRAVQASSKDGRARVQRALVMSARSYAFRGDTGEEARRVAEEAVRAAEESVRMSPGDVMAHYAMARSINNHTQILSSRGEDLSVEPVISAYRRAIELDPSFTWAVNELGQVYLAAAGRATSRGEDVQDVVNEALRHFDRAIALDPAFAPPIHLRVQALALLVRHEIQRGRAEMAPVAALAAALTSLEQRENIDPFRKAYWRARVERLQGLRELSLGRDPRPSIQSALDRVRRFAGDQPRDPYLLAEVACCYYLRALYEIQEGLAPDASVSTARQATSEAAKLRGGLTPDLRGMTAEIDLIAIRVAVQRRDVDADAFDAALATIRPLLSDARDPNPYQIAAEIHAWRASWAQQTARSSREDVAAGLLMADKALSINPHMATALLAKGLLYLVQARAAGRGAAVSDAARRAREALESAFREDHSLERQHGQALMEALALL</sequence>
<proteinExistence type="predicted"/>
<evidence type="ECO:0000256" key="5">
    <source>
        <dbReference type="PROSITE-ProRule" id="PRU10141"/>
    </source>
</evidence>
<feature type="region of interest" description="Disordered" evidence="6">
    <location>
        <begin position="1"/>
        <end position="55"/>
    </location>
</feature>